<evidence type="ECO:0000313" key="1">
    <source>
        <dbReference type="EMBL" id="CAG9950772.1"/>
    </source>
</evidence>
<accession>A0ACA9UCG6</accession>
<protein>
    <submittedName>
        <fullName evidence="1">Uncharacterized protein</fullName>
    </submittedName>
</protein>
<dbReference type="EMBL" id="CADEHS020000194">
    <property type="protein sequence ID" value="CAG9950772.1"/>
    <property type="molecule type" value="Genomic_DNA"/>
</dbReference>
<organism evidence="1 2">
    <name type="scientific">Clonostachys rosea f. rosea IK726</name>
    <dbReference type="NCBI Taxonomy" id="1349383"/>
    <lineage>
        <taxon>Eukaryota</taxon>
        <taxon>Fungi</taxon>
        <taxon>Dikarya</taxon>
        <taxon>Ascomycota</taxon>
        <taxon>Pezizomycotina</taxon>
        <taxon>Sordariomycetes</taxon>
        <taxon>Hypocreomycetidae</taxon>
        <taxon>Hypocreales</taxon>
        <taxon>Bionectriaceae</taxon>
        <taxon>Clonostachys</taxon>
    </lineage>
</organism>
<reference evidence="1" key="1">
    <citation type="submission" date="2020-04" db="EMBL/GenBank/DDBJ databases">
        <authorList>
            <person name="Broberg M."/>
        </authorList>
    </citation>
    <scope>NUCLEOTIDE SEQUENCE</scope>
</reference>
<dbReference type="Proteomes" id="UP000836387">
    <property type="component" value="Unassembled WGS sequence"/>
</dbReference>
<proteinExistence type="predicted"/>
<gene>
    <name evidence="1" type="ORF">CRV2_00021379</name>
</gene>
<reference evidence="1" key="2">
    <citation type="submission" date="2021-10" db="EMBL/GenBank/DDBJ databases">
        <authorList>
            <person name="Piombo E."/>
        </authorList>
    </citation>
    <scope>NUCLEOTIDE SEQUENCE</scope>
</reference>
<name>A0ACA9UCG6_BIOOC</name>
<sequence length="218" mass="24848">MAAPEELPWDEDSMVVVDHDDFGSFDASSFDTTLPLETEQYIRNWLQPTEYNASNGECSKHRASHVLARGIGCGVRGVFRMAWRQRSRDAPDQGIPGLIDRLSQEGVPVLYFFFRQIIDANHTPDALLRDWLDQILSYSEPLQLRLKEYVEKRRDLSSVSMSDLWRHLKLSLADLPKAYCVVDALDEMDIGTTSFSGRSASWGVGDRLISRWLRPVAQ</sequence>
<evidence type="ECO:0000313" key="2">
    <source>
        <dbReference type="Proteomes" id="UP000836387"/>
    </source>
</evidence>
<comment type="caution">
    <text evidence="1">The sequence shown here is derived from an EMBL/GenBank/DDBJ whole genome shotgun (WGS) entry which is preliminary data.</text>
</comment>
<keyword evidence="2" id="KW-1185">Reference proteome</keyword>